<evidence type="ECO:0000313" key="2">
    <source>
        <dbReference type="Proteomes" id="UP000765509"/>
    </source>
</evidence>
<reference evidence="1" key="1">
    <citation type="submission" date="2021-03" db="EMBL/GenBank/DDBJ databases">
        <title>Draft genome sequence of rust myrtle Austropuccinia psidii MF-1, a brazilian biotype.</title>
        <authorList>
            <person name="Quecine M.C."/>
            <person name="Pachon D.M.R."/>
            <person name="Bonatelli M.L."/>
            <person name="Correr F.H."/>
            <person name="Franceschini L.M."/>
            <person name="Leite T.F."/>
            <person name="Margarido G.R.A."/>
            <person name="Almeida C.A."/>
            <person name="Ferrarezi J.A."/>
            <person name="Labate C.A."/>
        </authorList>
    </citation>
    <scope>NUCLEOTIDE SEQUENCE</scope>
    <source>
        <strain evidence="1">MF-1</strain>
    </source>
</reference>
<accession>A0A9Q3GUJ9</accession>
<dbReference type="Proteomes" id="UP000765509">
    <property type="component" value="Unassembled WGS sequence"/>
</dbReference>
<dbReference type="AlphaFoldDB" id="A0A9Q3GUJ9"/>
<sequence>MPSISQMIQSFSKWFPGRQRALIASKKSLAVDRKGMTPMHRANLCGMDTLIKWQMALFSSGNQLSIEDGESSINISVLRESQRTLLRQVNHSAKFDPLLLSGAKRLAVREFNIKYISLFDNSFGSASSLAAFFAWVEADILKTAYCWSLVEARLLT</sequence>
<comment type="caution">
    <text evidence="1">The sequence shown here is derived from an EMBL/GenBank/DDBJ whole genome shotgun (WGS) entry which is preliminary data.</text>
</comment>
<protein>
    <submittedName>
        <fullName evidence="1">Uncharacterized protein</fullName>
    </submittedName>
</protein>
<proteinExistence type="predicted"/>
<organism evidence="1 2">
    <name type="scientific">Austropuccinia psidii MF-1</name>
    <dbReference type="NCBI Taxonomy" id="1389203"/>
    <lineage>
        <taxon>Eukaryota</taxon>
        <taxon>Fungi</taxon>
        <taxon>Dikarya</taxon>
        <taxon>Basidiomycota</taxon>
        <taxon>Pucciniomycotina</taxon>
        <taxon>Pucciniomycetes</taxon>
        <taxon>Pucciniales</taxon>
        <taxon>Sphaerophragmiaceae</taxon>
        <taxon>Austropuccinia</taxon>
    </lineage>
</organism>
<keyword evidence="2" id="KW-1185">Reference proteome</keyword>
<name>A0A9Q3GUJ9_9BASI</name>
<evidence type="ECO:0000313" key="1">
    <source>
        <dbReference type="EMBL" id="MBW0480773.1"/>
    </source>
</evidence>
<gene>
    <name evidence="1" type="ORF">O181_020488</name>
</gene>
<dbReference type="EMBL" id="AVOT02006103">
    <property type="protein sequence ID" value="MBW0480773.1"/>
    <property type="molecule type" value="Genomic_DNA"/>
</dbReference>